<dbReference type="InterPro" id="IPR011993">
    <property type="entry name" value="PH-like_dom_sf"/>
</dbReference>
<comment type="caution">
    <text evidence="8">The sequence shown here is derived from an EMBL/GenBank/DDBJ whole genome shotgun (WGS) entry which is preliminary data.</text>
</comment>
<accession>A0AAV7ETL1</accession>
<feature type="domain" description="VASt" evidence="7">
    <location>
        <begin position="280"/>
        <end position="450"/>
    </location>
</feature>
<evidence type="ECO:0000313" key="8">
    <source>
        <dbReference type="EMBL" id="KAG9452168.1"/>
    </source>
</evidence>
<evidence type="ECO:0000256" key="4">
    <source>
        <dbReference type="ARBA" id="ARBA00023136"/>
    </source>
</evidence>
<protein>
    <recommendedName>
        <fullName evidence="7">VASt domain-containing protein</fullName>
    </recommendedName>
</protein>
<dbReference type="GO" id="GO:0016020">
    <property type="term" value="C:membrane"/>
    <property type="evidence" value="ECO:0007669"/>
    <property type="project" value="UniProtKB-SubCell"/>
</dbReference>
<dbReference type="PANTHER" id="PTHR47666:SF1">
    <property type="entry name" value="PROTEIN VASCULAR ASSOCIATED DEATH 1, CHLOROPLASTIC"/>
    <property type="match status" value="1"/>
</dbReference>
<evidence type="ECO:0000256" key="1">
    <source>
        <dbReference type="ARBA" id="ARBA00004167"/>
    </source>
</evidence>
<sequence>MAIASETSQSMDAFRLLSAKSDVDASSETSFTSGFSVAGDVSDQIDRSDSASRRDLEVLSASSSRSEEYRQLFHLPPDETLVQDFNCAFQESILIQGHMYLFVRHICFYSNIFGFETKKVIPFHEVTCVRKAKTAGIFPNAIEIVSGTKKNFFASFLSRDEAYRLIIDGWSQHSPCAKGFLDHQESKSDSTSPDNVLIFFEKFKNFARPANELDIVESNKDADTPEECNSLSNCEDDLGITSQLAEVKENGESDKAGSLPCGVPLNWKPVDTDAPKTPEYYTMVAEAKFPIESEEFFRHFFSNSDFVEAFHIQCGDKDFRCTNWYDHEQIGYARDISFLHPIKIYLGARYGQCQEVQKFQIYRDSHLVIETSQQVTGVPYADYFRVEGLWDVEQIKDGINSHCHLRVYVNVAFSRKTMWKGKIEQSTTEECREAYAVWINNAHELLKQRNIPEANEDIGSNGSKNQPGPPEVSEEAQIPALISNVMTRDENNPVKGNISLASLARESWSTFSLSSKSQRSLTLVFLIALVLIFLLMQLSIVVLLTRTPKIHLIPQENFMSGLSSDKMEALRWLEKRVHHLKEEMLMVEARLEKMRVEYTSLKAHLQGFEKLNS</sequence>
<proteinExistence type="predicted"/>
<dbReference type="Gene3D" id="2.30.29.30">
    <property type="entry name" value="Pleckstrin-homology domain (PH domain)/Phosphotyrosine-binding domain (PTB)"/>
    <property type="match status" value="1"/>
</dbReference>
<feature type="transmembrane region" description="Helical" evidence="6">
    <location>
        <begin position="521"/>
        <end position="544"/>
    </location>
</feature>
<reference evidence="8 9" key="1">
    <citation type="submission" date="2021-07" db="EMBL/GenBank/DDBJ databases">
        <title>The Aristolochia fimbriata genome: insights into angiosperm evolution, floral development and chemical biosynthesis.</title>
        <authorList>
            <person name="Jiao Y."/>
        </authorList>
    </citation>
    <scope>NUCLEOTIDE SEQUENCE [LARGE SCALE GENOMIC DNA]</scope>
    <source>
        <strain evidence="8">IBCAS-2021</strain>
        <tissue evidence="8">Leaf</tissue>
    </source>
</reference>
<dbReference type="GO" id="GO:0043069">
    <property type="term" value="P:negative regulation of programmed cell death"/>
    <property type="evidence" value="ECO:0007669"/>
    <property type="project" value="TreeGrafter"/>
</dbReference>
<dbReference type="Proteomes" id="UP000825729">
    <property type="component" value="Unassembled WGS sequence"/>
</dbReference>
<evidence type="ECO:0000256" key="5">
    <source>
        <dbReference type="SAM" id="MobiDB-lite"/>
    </source>
</evidence>
<organism evidence="8 9">
    <name type="scientific">Aristolochia fimbriata</name>
    <name type="common">White veined hardy Dutchman's pipe vine</name>
    <dbReference type="NCBI Taxonomy" id="158543"/>
    <lineage>
        <taxon>Eukaryota</taxon>
        <taxon>Viridiplantae</taxon>
        <taxon>Streptophyta</taxon>
        <taxon>Embryophyta</taxon>
        <taxon>Tracheophyta</taxon>
        <taxon>Spermatophyta</taxon>
        <taxon>Magnoliopsida</taxon>
        <taxon>Magnoliidae</taxon>
        <taxon>Piperales</taxon>
        <taxon>Aristolochiaceae</taxon>
        <taxon>Aristolochia</taxon>
    </lineage>
</organism>
<gene>
    <name evidence="8" type="ORF">H6P81_005072</name>
</gene>
<name>A0AAV7ETL1_ARIFI</name>
<keyword evidence="9" id="KW-1185">Reference proteome</keyword>
<dbReference type="FunFam" id="2.30.29.30:FF:000008">
    <property type="entry name" value="GRAM domain containing 1B"/>
    <property type="match status" value="1"/>
</dbReference>
<dbReference type="CDD" id="cd13220">
    <property type="entry name" value="PH-GRAM_GRAMDC"/>
    <property type="match status" value="1"/>
</dbReference>
<dbReference type="PANTHER" id="PTHR47666">
    <property type="entry name" value="PROTEIN VASCULAR ASSOCIATED DEATH 1, CHLOROPLASTIC"/>
    <property type="match status" value="1"/>
</dbReference>
<dbReference type="InterPro" id="IPR031968">
    <property type="entry name" value="VASt"/>
</dbReference>
<keyword evidence="4 6" id="KW-0472">Membrane</keyword>
<evidence type="ECO:0000256" key="3">
    <source>
        <dbReference type="ARBA" id="ARBA00022989"/>
    </source>
</evidence>
<evidence type="ECO:0000256" key="6">
    <source>
        <dbReference type="SAM" id="Phobius"/>
    </source>
</evidence>
<dbReference type="InterPro" id="IPR004182">
    <property type="entry name" value="GRAM"/>
</dbReference>
<feature type="region of interest" description="Disordered" evidence="5">
    <location>
        <begin position="454"/>
        <end position="474"/>
    </location>
</feature>
<dbReference type="Pfam" id="PF16016">
    <property type="entry name" value="VASt"/>
    <property type="match status" value="1"/>
</dbReference>
<keyword evidence="3 6" id="KW-1133">Transmembrane helix</keyword>
<dbReference type="SMART" id="SM00568">
    <property type="entry name" value="GRAM"/>
    <property type="match status" value="1"/>
</dbReference>
<dbReference type="Pfam" id="PF02893">
    <property type="entry name" value="GRAM"/>
    <property type="match status" value="1"/>
</dbReference>
<evidence type="ECO:0000313" key="9">
    <source>
        <dbReference type="Proteomes" id="UP000825729"/>
    </source>
</evidence>
<dbReference type="EMBL" id="JAINDJ010000003">
    <property type="protein sequence ID" value="KAG9452168.1"/>
    <property type="molecule type" value="Genomic_DNA"/>
</dbReference>
<evidence type="ECO:0000259" key="7">
    <source>
        <dbReference type="PROSITE" id="PS51778"/>
    </source>
</evidence>
<comment type="subcellular location">
    <subcellularLocation>
        <location evidence="1">Membrane</location>
        <topology evidence="1">Single-pass membrane protein</topology>
    </subcellularLocation>
</comment>
<evidence type="ECO:0000256" key="2">
    <source>
        <dbReference type="ARBA" id="ARBA00022692"/>
    </source>
</evidence>
<dbReference type="PROSITE" id="PS51778">
    <property type="entry name" value="VAST"/>
    <property type="match status" value="1"/>
</dbReference>
<dbReference type="AlphaFoldDB" id="A0AAV7ETL1"/>
<keyword evidence="2 6" id="KW-0812">Transmembrane</keyword>